<dbReference type="Gene3D" id="3.40.50.1820">
    <property type="entry name" value="alpha/beta hydrolase"/>
    <property type="match status" value="1"/>
</dbReference>
<evidence type="ECO:0000256" key="2">
    <source>
        <dbReference type="PIRSR" id="PIRSR005211-1"/>
    </source>
</evidence>
<dbReference type="AlphaFoldDB" id="A0A6M2BUX6"/>
<dbReference type="InterPro" id="IPR050960">
    <property type="entry name" value="AB_hydrolase_4_sf"/>
</dbReference>
<dbReference type="EMBL" id="JAAMOW010000007">
    <property type="protein sequence ID" value="NGY06001.1"/>
    <property type="molecule type" value="Genomic_DNA"/>
</dbReference>
<dbReference type="RefSeq" id="WP_166258614.1">
    <property type="nucleotide sequence ID" value="NZ_JAAMOW010000007.1"/>
</dbReference>
<dbReference type="InterPro" id="IPR012020">
    <property type="entry name" value="ABHD4"/>
</dbReference>
<dbReference type="InterPro" id="IPR029058">
    <property type="entry name" value="AB_hydrolase_fold"/>
</dbReference>
<dbReference type="SUPFAM" id="SSF53474">
    <property type="entry name" value="alpha/beta-Hydrolases"/>
    <property type="match status" value="1"/>
</dbReference>
<comment type="similarity">
    <text evidence="1">Belongs to the AB hydrolase superfamily. AB hydrolase 4 family.</text>
</comment>
<accession>A0A6M2BUX6</accession>
<dbReference type="Pfam" id="PF00561">
    <property type="entry name" value="Abhydrolase_1"/>
    <property type="match status" value="1"/>
</dbReference>
<comment type="caution">
    <text evidence="4">The sequence shown here is derived from an EMBL/GenBank/DDBJ whole genome shotgun (WGS) entry which is preliminary data.</text>
</comment>
<keyword evidence="4" id="KW-0378">Hydrolase</keyword>
<dbReference type="GO" id="GO:0047372">
    <property type="term" value="F:monoacylglycerol lipase activity"/>
    <property type="evidence" value="ECO:0007669"/>
    <property type="project" value="TreeGrafter"/>
</dbReference>
<evidence type="ECO:0000313" key="5">
    <source>
        <dbReference type="Proteomes" id="UP000472676"/>
    </source>
</evidence>
<dbReference type="PANTHER" id="PTHR10794">
    <property type="entry name" value="ABHYDROLASE DOMAIN-CONTAINING PROTEIN"/>
    <property type="match status" value="1"/>
</dbReference>
<feature type="active site" description="Charge relay system" evidence="2">
    <location>
        <position position="150"/>
    </location>
</feature>
<gene>
    <name evidence="4" type="ORF">G7Y85_14600</name>
</gene>
<evidence type="ECO:0000256" key="1">
    <source>
        <dbReference type="ARBA" id="ARBA00010884"/>
    </source>
</evidence>
<organism evidence="4 5">
    <name type="scientific">Solimonas terrae</name>
    <dbReference type="NCBI Taxonomy" id="1396819"/>
    <lineage>
        <taxon>Bacteria</taxon>
        <taxon>Pseudomonadati</taxon>
        <taxon>Pseudomonadota</taxon>
        <taxon>Gammaproteobacteria</taxon>
        <taxon>Nevskiales</taxon>
        <taxon>Nevskiaceae</taxon>
        <taxon>Solimonas</taxon>
    </lineage>
</organism>
<sequence length="338" mass="37342">MGNTGSAAHGRIIDSEFRPHRWLRGPHAQTVVPTLLRPSPKLAFDIETLELADGDFVRIGWAGREQRGQRVAVLVHGLTGGFQSKYLRGLAQLLIAAGWRVAALELRGGGETPNRLPRNYHHGDTADLRHLWRLLCERDPTARLAAVGWSLGANVLLKALGEEGANAPIEAAAAASAPFLLEPCARKLDSGFSRVYQRRLLRDLKQIVGRKYPPLAAPEGVDLPAMRRARNFIEFDDAYTAPLHGFRDARDYYARCESAPFLKTIARPTLVINAVDDPFLARNILPKVEALAPDVTLELTRRGGHVGFIAAGPRGRLSYWLETRIASWLEQVMPPAPR</sequence>
<protein>
    <submittedName>
        <fullName evidence="4">Hydrolase</fullName>
    </submittedName>
</protein>
<evidence type="ECO:0000259" key="3">
    <source>
        <dbReference type="Pfam" id="PF00561"/>
    </source>
</evidence>
<dbReference type="NCBIfam" id="NF008218">
    <property type="entry name" value="PRK10985.1"/>
    <property type="match status" value="1"/>
</dbReference>
<feature type="domain" description="AB hydrolase-1" evidence="3">
    <location>
        <begin position="73"/>
        <end position="309"/>
    </location>
</feature>
<feature type="active site" description="Charge relay system" evidence="2">
    <location>
        <position position="277"/>
    </location>
</feature>
<dbReference type="PIRSF" id="PIRSF005211">
    <property type="entry name" value="Ab_hydro_YheT"/>
    <property type="match status" value="1"/>
</dbReference>
<proteinExistence type="inferred from homology"/>
<feature type="active site" description="Charge relay system" evidence="2">
    <location>
        <position position="305"/>
    </location>
</feature>
<dbReference type="InterPro" id="IPR000073">
    <property type="entry name" value="AB_hydrolase_1"/>
</dbReference>
<keyword evidence="5" id="KW-1185">Reference proteome</keyword>
<reference evidence="4 5" key="1">
    <citation type="journal article" date="2014" name="Int. J. Syst. Evol. Microbiol.">
        <title>Solimonas terrae sp. nov., isolated from soil.</title>
        <authorList>
            <person name="Kim S.J."/>
            <person name="Moon J.Y."/>
            <person name="Weon H.Y."/>
            <person name="Ahn J.H."/>
            <person name="Chen W.M."/>
            <person name="Kwon S.W."/>
        </authorList>
    </citation>
    <scope>NUCLEOTIDE SEQUENCE [LARGE SCALE GENOMIC DNA]</scope>
    <source>
        <strain evidence="4 5">KIS83-12</strain>
    </source>
</reference>
<dbReference type="GO" id="GO:0034338">
    <property type="term" value="F:short-chain carboxylesterase activity"/>
    <property type="evidence" value="ECO:0007669"/>
    <property type="project" value="TreeGrafter"/>
</dbReference>
<dbReference type="Proteomes" id="UP000472676">
    <property type="component" value="Unassembled WGS sequence"/>
</dbReference>
<name>A0A6M2BUX6_9GAMM</name>
<evidence type="ECO:0000313" key="4">
    <source>
        <dbReference type="EMBL" id="NGY06001.1"/>
    </source>
</evidence>
<dbReference type="PANTHER" id="PTHR10794:SF94">
    <property type="entry name" value="ESTERASE YHET-RELATED"/>
    <property type="match status" value="1"/>
</dbReference>